<dbReference type="EMBL" id="CAXKWB010018636">
    <property type="protein sequence ID" value="CAL4121116.1"/>
    <property type="molecule type" value="Genomic_DNA"/>
</dbReference>
<feature type="compositionally biased region" description="Low complexity" evidence="1">
    <location>
        <begin position="1980"/>
        <end position="1992"/>
    </location>
</feature>
<organism evidence="2 3">
    <name type="scientific">Meganyctiphanes norvegica</name>
    <name type="common">Northern krill</name>
    <name type="synonym">Thysanopoda norvegica</name>
    <dbReference type="NCBI Taxonomy" id="48144"/>
    <lineage>
        <taxon>Eukaryota</taxon>
        <taxon>Metazoa</taxon>
        <taxon>Ecdysozoa</taxon>
        <taxon>Arthropoda</taxon>
        <taxon>Crustacea</taxon>
        <taxon>Multicrustacea</taxon>
        <taxon>Malacostraca</taxon>
        <taxon>Eumalacostraca</taxon>
        <taxon>Eucarida</taxon>
        <taxon>Euphausiacea</taxon>
        <taxon>Euphausiidae</taxon>
        <taxon>Meganyctiphanes</taxon>
    </lineage>
</organism>
<feature type="region of interest" description="Disordered" evidence="1">
    <location>
        <begin position="2274"/>
        <end position="2338"/>
    </location>
</feature>
<feature type="region of interest" description="Disordered" evidence="1">
    <location>
        <begin position="1980"/>
        <end position="2237"/>
    </location>
</feature>
<comment type="caution">
    <text evidence="2">The sequence shown here is derived from an EMBL/GenBank/DDBJ whole genome shotgun (WGS) entry which is preliminary data.</text>
</comment>
<evidence type="ECO:0000256" key="1">
    <source>
        <dbReference type="SAM" id="MobiDB-lite"/>
    </source>
</evidence>
<feature type="compositionally biased region" description="Basic and acidic residues" evidence="1">
    <location>
        <begin position="2155"/>
        <end position="2165"/>
    </location>
</feature>
<evidence type="ECO:0000313" key="3">
    <source>
        <dbReference type="Proteomes" id="UP001497623"/>
    </source>
</evidence>
<proteinExistence type="predicted"/>
<feature type="region of interest" description="Disordered" evidence="1">
    <location>
        <begin position="1391"/>
        <end position="1416"/>
    </location>
</feature>
<accession>A0AAV2R9S1</accession>
<feature type="compositionally biased region" description="Polar residues" evidence="1">
    <location>
        <begin position="2002"/>
        <end position="2016"/>
    </location>
</feature>
<feature type="compositionally biased region" description="Basic residues" evidence="1">
    <location>
        <begin position="2067"/>
        <end position="2079"/>
    </location>
</feature>
<feature type="non-terminal residue" evidence="2">
    <location>
        <position position="2755"/>
    </location>
</feature>
<feature type="compositionally biased region" description="Basic and acidic residues" evidence="1">
    <location>
        <begin position="2643"/>
        <end position="2652"/>
    </location>
</feature>
<feature type="compositionally biased region" description="Polar residues" evidence="1">
    <location>
        <begin position="2290"/>
        <end position="2299"/>
    </location>
</feature>
<gene>
    <name evidence="2" type="ORF">MNOR_LOCUS22287</name>
</gene>
<name>A0AAV2R9S1_MEGNR</name>
<feature type="compositionally biased region" description="Polar residues" evidence="1">
    <location>
        <begin position="2100"/>
        <end position="2112"/>
    </location>
</feature>
<feature type="region of interest" description="Disordered" evidence="1">
    <location>
        <begin position="201"/>
        <end position="250"/>
    </location>
</feature>
<feature type="compositionally biased region" description="Polar residues" evidence="1">
    <location>
        <begin position="2310"/>
        <end position="2334"/>
    </location>
</feature>
<evidence type="ECO:0000313" key="2">
    <source>
        <dbReference type="EMBL" id="CAL4121116.1"/>
    </source>
</evidence>
<feature type="region of interest" description="Disordered" evidence="1">
    <location>
        <begin position="2535"/>
        <end position="2558"/>
    </location>
</feature>
<reference evidence="2 3" key="1">
    <citation type="submission" date="2024-05" db="EMBL/GenBank/DDBJ databases">
        <authorList>
            <person name="Wallberg A."/>
        </authorList>
    </citation>
    <scope>NUCLEOTIDE SEQUENCE [LARGE SCALE GENOMIC DNA]</scope>
</reference>
<sequence length="2755" mass="305348">GGGIEVCEPNSSSFCQNSNESNTEQLLWKDNNKHACCVTPKQQVDLQRWTLFLTTDSPSSDPAACANGNSPDGLVDSQNETSITVLLEAAFREDTDRNVQDYHILVEQLAIPYAWKAREKFGIIVYTNPAKLLAMIQAFFNNALIIDDDFIIKKILTIDVSGVPSTLDDPLSIPECVTPRPYSNASQKRAMTAMELARCLSPAPPSRSITPSPLPPQVTHDFESPGSENTETSEKNKHHAPSTQSSQYLPDLSSSLESIEGDVGDRLDFNSDSEAELPNLHSFYPHGWIQESENQCTIISGQPLPLSSCAPYIEQQPLSTNRLIEDVERAKSGNSEDSSHIVSNPLNEEIWPSTEHSHVIFRNNERKDSAASNLSSKYNSPNHWCRTGGVLISSGQMQDSSTLAGYCTTPCDIPYSYCRSSDLTKVKTFQTRANLREIVQEASICYENAIKEAKIRKRTTSVEGFHQRALKIRNKPNIDGGWIVRSSSATALNISNFNIPTHQMPIDFSFSPRDFKSQIVTREPIKQSPLRTSSETDLSKKSPLRINSEAHLTKATSIIKDNLANIIQNYLIKTAVTAAANKRQKAIQEKSKPSTAKLSAKQISNVLTENKFTNNINTHEIVSSNLNKDVNQSYEVDSISDQENYIQAVNIFDKYASNINSIKESNKDTALKNSTFLDPNISGYKYLLSQKANDIQSNKHFTLKITNILLQADDSVIQNATDIVQESLDRAIHFVKEISKLPMGYIGTDNVDINIINAKSIVQETLNKAVDIVKEKSVNVKPPNAHSHNQLLTTKNVESQEFVIDIDESQTAMQKPLNEPYGVVPMHMCSRKITQDDFKTEYKVLTEPANPDNLYRPEGLINDGSVEMDLVFEVYSPPPDFSVGHNNVMNQFEHKSLQMNLDHLQDVSNVMSNKVQYQITNEKTCQKSLDMVNDNVSDKENSKLNVNQKSIEIVSNDNQSNNEQISKMLNENVTHQLTDIDCPPFPLNLDAILEGRLLDRQYIQDIGDEQNSFGDICIPPFSLLGQTYMGDTIDETELLDVCDSSADVEISVNETSNFGHSYMEIQGSCSLSPRESPHSLMRVESMTLSSKNLQSSADYSASSMCDSGLDMLVTHEESPNNTIQRNLATETGLLMNITSSPVDFTPESGFSSLQDPIKSVEDHALREINPYINLNKSRESLDLTDRGPGTNTFSDEIETLSSNIGDMTHSGAGLMSSNGSSHGSISGLSGISESNILDNEISKLYTFENTESVLESVGVTNSLSDSPIPHLSTIDIIEPCATTKEDFVLPNDLYNQNVTKQYENMQKSSSLQEIKDAAVALKEKAQNMAKTDEIIKKVAAKSTEISKYKSGVSASELVRKSKNITYVIAESTEINRDSHEQICELKNEMKRETSLSKSLSDEGDTSEKYISESMSSSDTLMSQISMTENTIIMADQEETDECDQQTESCKDATDELSESFQNDLDDLNHKEFLNEINEEIQNETLKDNVFEEKTNENASQFENTCDSVLPNESLPHPIADKSENVCTASFPGDCEDKLNVIENRFSKNLKECAGAIEVEEMKMSSEKCYPKFTVCQHKTESASSLVQSKCSSRNSVSNLSDDVFFNPGEENVEDTDMGMSGQMSPLMAAMFNQNPFTLALQAAQTNKEKTKLKEENNSDWKLSSLTDVPEALTPIVVTPMAITPELESSNIFDALTQQNDESSSFFSDGNFTPLILDPSTTPEPFKDPCVDVEKFIGMKKSSNSCLTKDFDLDMFSTKNLVSPEVIEKNANAKEFEINILHSVLDKNDSESASQNIETISTSISKEEENHDILYIDMTDKRRNANSCSRNKNDSSTLNEIKSNCGVFKGTDTENKNERSICSSVIENSEESHKEFQYQEQQTLTANNGVDLSKECVTTAGDQICDTGKEELKNAPIMSDIDNYNNEVNVSKDNMSGSQKSSSGILGTRALQNIIKDKKAKSSDSILEGAGISAEILTVSPRSFSSESSSSKSYLDPDVHSINHLTSNNSLESIQSEPRSRGHTLSSMGGKSEENSSKGSFDSASLKSQGSLDIFPHFDALTLQPKPKTPKRNKESRKKKLSVDIEPHPTPVIKSKEIMQRSATLPTCNLSQTKKYDKLKEEKSAKKKRKEKDGNVSSEKKSAMSSLKDFLGLGKGNKEKDKDSSTEKLSSPFLFRKLERKSQSNQSPILNERSSPKHKNADLNKGKISSNIDKTSMNSNAENLPISNGKNNSNPNISSPIKISSSCMEDALSSPVNCSQSATSLIEIDNENHENLSSPFIKSSPRLRKTPINNQNQASPTHLYRQVLTRHLSSSQESVDNLHLSNQTSPQSSPHASPKRIVARAIHPSDSSYSLPGLSSRNSSVQANPLMGTRALNRVSPIHSNSFSVTIGFQPTVETKYNRTMSEGENLNHVSQVGSLRGSPIHKQHKNASPPAIAIPHLANKRSSSMEILVFGKIRERCPDPERGGKRRSRSREGSFRLHREISVETLFELPEGTKSNEEYQQYLDKVYSKNDSFRESSCSLFEEDCLNPITPDTTPDSCPYNSLPRNSRTSKKLSLPNHGGLYFSGMRGTEMASSNPNLHFTNSPFKRGIPTSNSFTNSPFRRPHSSAAEFSPTKRGFASSGPPSNTDDGCSTPMGLGPVKEEELTRRNCDSVTEKPPNILIYSSNKEDYFLVIKETLSRCINEDRYIMYQLTDEMAFKSPWSGNTTLLVVCGDVPVHLSTTFIRYLLDGGRVLSICSDFLNVAVPLFGKQL</sequence>
<feature type="region of interest" description="Disordered" evidence="1">
    <location>
        <begin position="2599"/>
        <end position="2652"/>
    </location>
</feature>
<dbReference type="Proteomes" id="UP001497623">
    <property type="component" value="Unassembled WGS sequence"/>
</dbReference>
<feature type="compositionally biased region" description="Polar residues" evidence="1">
    <location>
        <begin position="241"/>
        <end position="250"/>
    </location>
</feature>
<feature type="compositionally biased region" description="Basic and acidic residues" evidence="1">
    <location>
        <begin position="2113"/>
        <end position="2123"/>
    </location>
</feature>
<feature type="compositionally biased region" description="Polar residues" evidence="1">
    <location>
        <begin position="2182"/>
        <end position="2192"/>
    </location>
</feature>
<keyword evidence="3" id="KW-1185">Reference proteome</keyword>
<feature type="compositionally biased region" description="Low complexity" evidence="1">
    <location>
        <begin position="2224"/>
        <end position="2237"/>
    </location>
</feature>
<feature type="compositionally biased region" description="Basic and acidic residues" evidence="1">
    <location>
        <begin position="2130"/>
        <end position="2141"/>
    </location>
</feature>
<feature type="compositionally biased region" description="Polar residues" evidence="1">
    <location>
        <begin position="2041"/>
        <end position="2050"/>
    </location>
</feature>
<feature type="compositionally biased region" description="Polar residues" evidence="1">
    <location>
        <begin position="2535"/>
        <end position="2551"/>
    </location>
</feature>
<feature type="compositionally biased region" description="Polar residues" evidence="1">
    <location>
        <begin position="2206"/>
        <end position="2221"/>
    </location>
</feature>
<feature type="non-terminal residue" evidence="2">
    <location>
        <position position="1"/>
    </location>
</feature>
<protein>
    <submittedName>
        <fullName evidence="2">Uncharacterized protein</fullName>
    </submittedName>
</protein>